<dbReference type="PROSITE" id="PS00690">
    <property type="entry name" value="DEAH_ATP_HELICASE"/>
    <property type="match status" value="1"/>
</dbReference>
<protein>
    <recommendedName>
        <fullName evidence="1">RNA helicase</fullName>
        <ecNumber evidence="1">3.6.4.13</ecNumber>
    </recommendedName>
</protein>
<evidence type="ECO:0000259" key="6">
    <source>
        <dbReference type="PROSITE" id="PS51192"/>
    </source>
</evidence>
<dbReference type="PANTHER" id="PTHR18934:SF257">
    <property type="entry name" value="ATP-DEPENDENT RNA HELICASE DHX30"/>
    <property type="match status" value="1"/>
</dbReference>
<dbReference type="GO" id="GO:0016787">
    <property type="term" value="F:hydrolase activity"/>
    <property type="evidence" value="ECO:0007669"/>
    <property type="project" value="UniProtKB-KW"/>
</dbReference>
<dbReference type="PANTHER" id="PTHR18934">
    <property type="entry name" value="ATP-DEPENDENT RNA HELICASE"/>
    <property type="match status" value="1"/>
</dbReference>
<dbReference type="Gene3D" id="3.30.160.20">
    <property type="match status" value="1"/>
</dbReference>
<dbReference type="InterPro" id="IPR014001">
    <property type="entry name" value="Helicase_ATP-bd"/>
</dbReference>
<dbReference type="InterPro" id="IPR027417">
    <property type="entry name" value="P-loop_NTPase"/>
</dbReference>
<accession>A0A5E4MCG8</accession>
<keyword evidence="3" id="KW-0378">Hydrolase</keyword>
<gene>
    <name evidence="8" type="ORF">CINCED_3A002314</name>
</gene>
<keyword evidence="5 8" id="KW-0067">ATP-binding</keyword>
<dbReference type="EMBL" id="CABPRJ010000481">
    <property type="protein sequence ID" value="VVC28536.1"/>
    <property type="molecule type" value="Genomic_DNA"/>
</dbReference>
<dbReference type="GO" id="GO:0003678">
    <property type="term" value="F:DNA helicase activity"/>
    <property type="evidence" value="ECO:0007669"/>
    <property type="project" value="TreeGrafter"/>
</dbReference>
<reference evidence="8 9" key="1">
    <citation type="submission" date="2019-08" db="EMBL/GenBank/DDBJ databases">
        <authorList>
            <person name="Alioto T."/>
            <person name="Alioto T."/>
            <person name="Gomez Garrido J."/>
        </authorList>
    </citation>
    <scope>NUCLEOTIDE SEQUENCE [LARGE SCALE GENOMIC DNA]</scope>
</reference>
<keyword evidence="2" id="KW-0547">Nucleotide-binding</keyword>
<dbReference type="SUPFAM" id="SSF52540">
    <property type="entry name" value="P-loop containing nucleoside triphosphate hydrolases"/>
    <property type="match status" value="1"/>
</dbReference>
<dbReference type="AlphaFoldDB" id="A0A5E4MCG8"/>
<dbReference type="InterPro" id="IPR001650">
    <property type="entry name" value="Helicase_C-like"/>
</dbReference>
<dbReference type="GO" id="GO:0005524">
    <property type="term" value="F:ATP binding"/>
    <property type="evidence" value="ECO:0007669"/>
    <property type="project" value="UniProtKB-KW"/>
</dbReference>
<dbReference type="GO" id="GO:0002151">
    <property type="term" value="F:G-quadruplex RNA binding"/>
    <property type="evidence" value="ECO:0007669"/>
    <property type="project" value="TreeGrafter"/>
</dbReference>
<evidence type="ECO:0000256" key="4">
    <source>
        <dbReference type="ARBA" id="ARBA00022806"/>
    </source>
</evidence>
<dbReference type="InterPro" id="IPR002464">
    <property type="entry name" value="DNA/RNA_helicase_DEAH_CS"/>
</dbReference>
<evidence type="ECO:0000256" key="1">
    <source>
        <dbReference type="ARBA" id="ARBA00012552"/>
    </source>
</evidence>
<feature type="domain" description="Helicase ATP-binding" evidence="6">
    <location>
        <begin position="244"/>
        <end position="412"/>
    </location>
</feature>
<proteinExistence type="predicted"/>
<keyword evidence="4 8" id="KW-0347">Helicase</keyword>
<dbReference type="CDD" id="cd18791">
    <property type="entry name" value="SF2_C_RHA"/>
    <property type="match status" value="1"/>
</dbReference>
<dbReference type="PROSITE" id="PS51194">
    <property type="entry name" value="HELICASE_CTER"/>
    <property type="match status" value="1"/>
</dbReference>
<evidence type="ECO:0000256" key="2">
    <source>
        <dbReference type="ARBA" id="ARBA00022741"/>
    </source>
</evidence>
<dbReference type="InterPro" id="IPR007502">
    <property type="entry name" value="Helicase-assoc_dom"/>
</dbReference>
<dbReference type="Proteomes" id="UP000325440">
    <property type="component" value="Unassembled WGS sequence"/>
</dbReference>
<dbReference type="Gene3D" id="1.20.120.1080">
    <property type="match status" value="1"/>
</dbReference>
<dbReference type="OrthoDB" id="5600252at2759"/>
<dbReference type="InterPro" id="IPR011545">
    <property type="entry name" value="DEAD/DEAH_box_helicase_dom"/>
</dbReference>
<organism evidence="8 9">
    <name type="scientific">Cinara cedri</name>
    <dbReference type="NCBI Taxonomy" id="506608"/>
    <lineage>
        <taxon>Eukaryota</taxon>
        <taxon>Metazoa</taxon>
        <taxon>Ecdysozoa</taxon>
        <taxon>Arthropoda</taxon>
        <taxon>Hexapoda</taxon>
        <taxon>Insecta</taxon>
        <taxon>Pterygota</taxon>
        <taxon>Neoptera</taxon>
        <taxon>Paraneoptera</taxon>
        <taxon>Hemiptera</taxon>
        <taxon>Sternorrhyncha</taxon>
        <taxon>Aphidomorpha</taxon>
        <taxon>Aphidoidea</taxon>
        <taxon>Aphididae</taxon>
        <taxon>Lachninae</taxon>
        <taxon>Cinara</taxon>
    </lineage>
</organism>
<evidence type="ECO:0000256" key="3">
    <source>
        <dbReference type="ARBA" id="ARBA00022801"/>
    </source>
</evidence>
<dbReference type="Pfam" id="PF00271">
    <property type="entry name" value="Helicase_C"/>
    <property type="match status" value="1"/>
</dbReference>
<dbReference type="GO" id="GO:0003724">
    <property type="term" value="F:RNA helicase activity"/>
    <property type="evidence" value="ECO:0007669"/>
    <property type="project" value="UniProtKB-EC"/>
</dbReference>
<dbReference type="GO" id="GO:0005737">
    <property type="term" value="C:cytoplasm"/>
    <property type="evidence" value="ECO:0007669"/>
    <property type="project" value="TreeGrafter"/>
</dbReference>
<dbReference type="SMART" id="SM00487">
    <property type="entry name" value="DEXDc"/>
    <property type="match status" value="1"/>
</dbReference>
<feature type="domain" description="Helicase C-terminal" evidence="7">
    <location>
        <begin position="451"/>
        <end position="632"/>
    </location>
</feature>
<dbReference type="InterPro" id="IPR048333">
    <property type="entry name" value="HA2_WH"/>
</dbReference>
<dbReference type="EC" id="3.6.4.13" evidence="1"/>
<keyword evidence="9" id="KW-1185">Reference proteome</keyword>
<dbReference type="GO" id="GO:0005634">
    <property type="term" value="C:nucleus"/>
    <property type="evidence" value="ECO:0007669"/>
    <property type="project" value="TreeGrafter"/>
</dbReference>
<evidence type="ECO:0000256" key="5">
    <source>
        <dbReference type="ARBA" id="ARBA00022840"/>
    </source>
</evidence>
<sequence length="973" mass="111403">MLKIKSSLIGLRNITTCFPATHLRRNTKLTYPQYSTVHDESKITDEDFIKLKRKFVSPRNIISNFYNQVERTQDIKTGLHFGFVKNQKNLWNCKLSVQWPNPIIFSGAATTKVKASDIASLNAIRWLQDMDKLDNTGKPLISSKQRIDIAATPTTSIDLKEKDIKLISSFIEKYNQEIHPLINKEKCVTSEDDNSNDDQFDFTLPKFSHFDLSKRNDYLYNKLKKLSSAKLVQLPIDNYEKNILEIIENNQVTIIKGEPGCGKSTRVPNFIMKKWIQDKLGTECNVYITQPRRISAITLANRIAKERDEELGDVVGYQVRLKQILPKKLGSIVFASSGILLQKLQVDPELKAFSHVIIDEAHEQDLNTELLLMLTKNALKLNKNLKLIIMSATLDAEHFQNYYGQSAASISIPGFTHPVETHFLSNKLAREWGAYSQTVELNDKPLWNPQLVASVIKWINNKKPPGAILCFVSGWQDIMDVNKLLQQRMNNFDIMFAHSKLTPEKQIEIMEPARDGRRKVVLATNIAETSITINDVVYVIDTGMQNISSWNAEKGIKLLDRCWVSQANAKQRRGRAGRTQPGECYHLYTLDRFKKCSEYSIPEIHLTPLEHTILNLKIHSQDKAKVVLSKLLNPPNIQNINIAVSELQLLGALDKEENLTALGKRIAAFPFDPCLAKALVHSVFFKCLDSTLTIITYLSSNMNIFKETTPYDSRRMKSEYSSCSDHLAVANIFSEWNNTQNALQSNDTYDNRNTTNYSLSKNSLIMTYRLKNLFAQHLYNSMLIEDKDVDDINLISQKSLNQLLPAVLVSGFGNLVFRKSFLRRNGRKDYVYINDAGIKVILHSESVNYNKGKETELLTYFREGRSLNNDIVMLNTSSYVPPILAILFFNGQASFKHDGRDNCMIYLKNGQRVNISCSKGDWQQLLSLRNVLRNFINFLMETYGHNEIDEQSYNEIMRFRDYMCSVLCKLVEK</sequence>
<dbReference type="Gene3D" id="3.40.50.300">
    <property type="entry name" value="P-loop containing nucleotide triphosphate hydrolases"/>
    <property type="match status" value="2"/>
</dbReference>
<dbReference type="SMART" id="SM00490">
    <property type="entry name" value="HELICc"/>
    <property type="match status" value="1"/>
</dbReference>
<dbReference type="PROSITE" id="PS51192">
    <property type="entry name" value="HELICASE_ATP_BIND_1"/>
    <property type="match status" value="1"/>
</dbReference>
<evidence type="ECO:0000259" key="7">
    <source>
        <dbReference type="PROSITE" id="PS51194"/>
    </source>
</evidence>
<name>A0A5E4MCG8_9HEMI</name>
<dbReference type="Pfam" id="PF21010">
    <property type="entry name" value="HA2_C"/>
    <property type="match status" value="1"/>
</dbReference>
<evidence type="ECO:0000313" key="8">
    <source>
        <dbReference type="EMBL" id="VVC28536.1"/>
    </source>
</evidence>
<dbReference type="Pfam" id="PF04408">
    <property type="entry name" value="WHD_HA2"/>
    <property type="match status" value="1"/>
</dbReference>
<evidence type="ECO:0000313" key="9">
    <source>
        <dbReference type="Proteomes" id="UP000325440"/>
    </source>
</evidence>
<dbReference type="SMART" id="SM00847">
    <property type="entry name" value="HA2"/>
    <property type="match status" value="1"/>
</dbReference>
<dbReference type="CDD" id="cd17917">
    <property type="entry name" value="DEXHc_RHA-like"/>
    <property type="match status" value="1"/>
</dbReference>
<dbReference type="Pfam" id="PF00270">
    <property type="entry name" value="DEAD"/>
    <property type="match status" value="1"/>
</dbReference>